<gene>
    <name evidence="3" type="ORF">GCM10022393_25310</name>
</gene>
<evidence type="ECO:0000313" key="4">
    <source>
        <dbReference type="Proteomes" id="UP001500459"/>
    </source>
</evidence>
<keyword evidence="4" id="KW-1185">Reference proteome</keyword>
<dbReference type="SUPFAM" id="SSF47413">
    <property type="entry name" value="lambda repressor-like DNA-binding domains"/>
    <property type="match status" value="1"/>
</dbReference>
<dbReference type="InterPro" id="IPR010982">
    <property type="entry name" value="Lambda_DNA-bd_dom_sf"/>
</dbReference>
<evidence type="ECO:0000256" key="1">
    <source>
        <dbReference type="SAM" id="MobiDB-lite"/>
    </source>
</evidence>
<dbReference type="CDD" id="cd00093">
    <property type="entry name" value="HTH_XRE"/>
    <property type="match status" value="1"/>
</dbReference>
<reference evidence="4" key="1">
    <citation type="journal article" date="2019" name="Int. J. Syst. Evol. Microbiol.">
        <title>The Global Catalogue of Microorganisms (GCM) 10K type strain sequencing project: providing services to taxonomists for standard genome sequencing and annotation.</title>
        <authorList>
            <consortium name="The Broad Institute Genomics Platform"/>
            <consortium name="The Broad Institute Genome Sequencing Center for Infectious Disease"/>
            <person name="Wu L."/>
            <person name="Ma J."/>
        </authorList>
    </citation>
    <scope>NUCLEOTIDE SEQUENCE [LARGE SCALE GENOMIC DNA]</scope>
    <source>
        <strain evidence="4">JCM 17106</strain>
    </source>
</reference>
<name>A0ABP6UL35_9FLAO</name>
<proteinExistence type="predicted"/>
<evidence type="ECO:0000313" key="3">
    <source>
        <dbReference type="EMBL" id="GAA3510687.1"/>
    </source>
</evidence>
<comment type="caution">
    <text evidence="3">The sequence shown here is derived from an EMBL/GenBank/DDBJ whole genome shotgun (WGS) entry which is preliminary data.</text>
</comment>
<dbReference type="EMBL" id="BAABCW010000010">
    <property type="protein sequence ID" value="GAA3510687.1"/>
    <property type="molecule type" value="Genomic_DNA"/>
</dbReference>
<accession>A0ABP6UL35</accession>
<dbReference type="Gene3D" id="1.10.260.40">
    <property type="entry name" value="lambda repressor-like DNA-binding domains"/>
    <property type="match status" value="1"/>
</dbReference>
<dbReference type="Pfam" id="PF01381">
    <property type="entry name" value="HTH_3"/>
    <property type="match status" value="1"/>
</dbReference>
<dbReference type="Proteomes" id="UP001500459">
    <property type="component" value="Unassembled WGS sequence"/>
</dbReference>
<feature type="region of interest" description="Disordered" evidence="1">
    <location>
        <begin position="102"/>
        <end position="121"/>
    </location>
</feature>
<feature type="domain" description="HTH cro/C1-type" evidence="2">
    <location>
        <begin position="31"/>
        <end position="83"/>
    </location>
</feature>
<organism evidence="3 4">
    <name type="scientific">Aquimarina addita</name>
    <dbReference type="NCBI Taxonomy" id="870485"/>
    <lineage>
        <taxon>Bacteria</taxon>
        <taxon>Pseudomonadati</taxon>
        <taxon>Bacteroidota</taxon>
        <taxon>Flavobacteriia</taxon>
        <taxon>Flavobacteriales</taxon>
        <taxon>Flavobacteriaceae</taxon>
        <taxon>Aquimarina</taxon>
    </lineage>
</organism>
<evidence type="ECO:0000259" key="2">
    <source>
        <dbReference type="PROSITE" id="PS50943"/>
    </source>
</evidence>
<dbReference type="PROSITE" id="PS50943">
    <property type="entry name" value="HTH_CROC1"/>
    <property type="match status" value="1"/>
</dbReference>
<protein>
    <recommendedName>
        <fullName evidence="2">HTH cro/C1-type domain-containing protein</fullName>
    </recommendedName>
</protein>
<dbReference type="InterPro" id="IPR001387">
    <property type="entry name" value="Cro/C1-type_HTH"/>
</dbReference>
<feature type="compositionally biased region" description="Polar residues" evidence="1">
    <location>
        <begin position="109"/>
        <end position="121"/>
    </location>
</feature>
<sequence length="121" mass="13832">MYICIYFKKNSIMNLYNLSDTDIFLELAHRVKKRRLNLNITQEELSNKAGLHVQTIKNFEAGKTTNLLTFIQILRAFGDLDALDSFLPDPGVSPIQLLKLKGKERERASGNSKDNTNESSW</sequence>
<dbReference type="SMART" id="SM00530">
    <property type="entry name" value="HTH_XRE"/>
    <property type="match status" value="1"/>
</dbReference>